<feature type="compositionally biased region" description="Basic and acidic residues" evidence="1">
    <location>
        <begin position="78"/>
        <end position="87"/>
    </location>
</feature>
<evidence type="ECO:0000259" key="2">
    <source>
        <dbReference type="Pfam" id="PF14630"/>
    </source>
</evidence>
<feature type="domain" description="Origin recognition complex subunit 5 C-terminal" evidence="2">
    <location>
        <begin position="809"/>
        <end position="997"/>
    </location>
</feature>
<dbReference type="GO" id="GO:0006270">
    <property type="term" value="P:DNA replication initiation"/>
    <property type="evidence" value="ECO:0007669"/>
    <property type="project" value="TreeGrafter"/>
</dbReference>
<dbReference type="GO" id="GO:0005664">
    <property type="term" value="C:nuclear origin of replication recognition complex"/>
    <property type="evidence" value="ECO:0007669"/>
    <property type="project" value="TreeGrafter"/>
</dbReference>
<dbReference type="Proteomes" id="UP001054902">
    <property type="component" value="Unassembled WGS sequence"/>
</dbReference>
<feature type="compositionally biased region" description="Low complexity" evidence="1">
    <location>
        <begin position="836"/>
        <end position="847"/>
    </location>
</feature>
<keyword evidence="4" id="KW-1185">Reference proteome</keyword>
<comment type="caution">
    <text evidence="3">The sequence shown here is derived from an EMBL/GenBank/DDBJ whole genome shotgun (WGS) entry which is preliminary data.</text>
</comment>
<feature type="region of interest" description="Disordered" evidence="1">
    <location>
        <begin position="66"/>
        <end position="111"/>
    </location>
</feature>
<name>A0AAD3CF41_9STRA</name>
<organism evidence="3 4">
    <name type="scientific">Chaetoceros tenuissimus</name>
    <dbReference type="NCBI Taxonomy" id="426638"/>
    <lineage>
        <taxon>Eukaryota</taxon>
        <taxon>Sar</taxon>
        <taxon>Stramenopiles</taxon>
        <taxon>Ochrophyta</taxon>
        <taxon>Bacillariophyta</taxon>
        <taxon>Coscinodiscophyceae</taxon>
        <taxon>Chaetocerotophycidae</taxon>
        <taxon>Chaetocerotales</taxon>
        <taxon>Chaetocerotaceae</taxon>
        <taxon>Chaetoceros</taxon>
    </lineage>
</organism>
<feature type="compositionally biased region" description="Polar residues" evidence="1">
    <location>
        <begin position="24"/>
        <end position="50"/>
    </location>
</feature>
<feature type="region of interest" description="Disordered" evidence="1">
    <location>
        <begin position="504"/>
        <end position="548"/>
    </location>
</feature>
<feature type="compositionally biased region" description="Low complexity" evidence="1">
    <location>
        <begin position="453"/>
        <end position="468"/>
    </location>
</feature>
<dbReference type="PANTHER" id="PTHR12705">
    <property type="entry name" value="ORIGIN RECOGNITION COMPLEX SUBUNIT 5"/>
    <property type="match status" value="1"/>
</dbReference>
<protein>
    <recommendedName>
        <fullName evidence="2">Origin recognition complex subunit 5 C-terminal domain-containing protein</fullName>
    </recommendedName>
</protein>
<feature type="region of interest" description="Disordered" evidence="1">
    <location>
        <begin position="1"/>
        <end position="54"/>
    </location>
</feature>
<dbReference type="InterPro" id="IPR047088">
    <property type="entry name" value="ORC5_C"/>
</dbReference>
<evidence type="ECO:0000313" key="4">
    <source>
        <dbReference type="Proteomes" id="UP001054902"/>
    </source>
</evidence>
<dbReference type="PANTHER" id="PTHR12705:SF0">
    <property type="entry name" value="ORIGIN RECOGNITION COMPLEX SUBUNIT 5"/>
    <property type="match status" value="1"/>
</dbReference>
<feature type="region of interest" description="Disordered" evidence="1">
    <location>
        <begin position="834"/>
        <end position="867"/>
    </location>
</feature>
<gene>
    <name evidence="3" type="ORF">CTEN210_01426</name>
</gene>
<evidence type="ECO:0000256" key="1">
    <source>
        <dbReference type="SAM" id="MobiDB-lite"/>
    </source>
</evidence>
<feature type="compositionally biased region" description="Polar residues" evidence="1">
    <location>
        <begin position="97"/>
        <end position="106"/>
    </location>
</feature>
<dbReference type="EMBL" id="BLLK01000020">
    <property type="protein sequence ID" value="GFH44952.1"/>
    <property type="molecule type" value="Genomic_DNA"/>
</dbReference>
<feature type="region of interest" description="Disordered" evidence="1">
    <location>
        <begin position="160"/>
        <end position="212"/>
    </location>
</feature>
<reference evidence="3 4" key="1">
    <citation type="journal article" date="2021" name="Sci. Rep.">
        <title>The genome of the diatom Chaetoceros tenuissimus carries an ancient integrated fragment of an extant virus.</title>
        <authorList>
            <person name="Hongo Y."/>
            <person name="Kimura K."/>
            <person name="Takaki Y."/>
            <person name="Yoshida Y."/>
            <person name="Baba S."/>
            <person name="Kobayashi G."/>
            <person name="Nagasaki K."/>
            <person name="Hano T."/>
            <person name="Tomaru Y."/>
        </authorList>
    </citation>
    <scope>NUCLEOTIDE SEQUENCE [LARGE SCALE GENOMIC DNA]</scope>
    <source>
        <strain evidence="3 4">NIES-3715</strain>
    </source>
</reference>
<dbReference type="AlphaFoldDB" id="A0AAD3CF41"/>
<accession>A0AAD3CF41</accession>
<dbReference type="GO" id="GO:0003688">
    <property type="term" value="F:DNA replication origin binding"/>
    <property type="evidence" value="ECO:0007669"/>
    <property type="project" value="TreeGrafter"/>
</dbReference>
<evidence type="ECO:0000313" key="3">
    <source>
        <dbReference type="EMBL" id="GFH44952.1"/>
    </source>
</evidence>
<feature type="region of interest" description="Disordered" evidence="1">
    <location>
        <begin position="453"/>
        <end position="477"/>
    </location>
</feature>
<dbReference type="Pfam" id="PF14630">
    <property type="entry name" value="ORC5_C"/>
    <property type="match status" value="1"/>
</dbReference>
<dbReference type="SUPFAM" id="SSF52540">
    <property type="entry name" value="P-loop containing nucleoside triphosphate hydrolases"/>
    <property type="match status" value="2"/>
</dbReference>
<dbReference type="InterPro" id="IPR020796">
    <property type="entry name" value="ORC5"/>
</dbReference>
<proteinExistence type="predicted"/>
<sequence length="1002" mass="112797">MSMNEPSPDDNDESSPEWTHLSWKRNNTNQEPSESSKQSPAINGKANQGRNELLCSSVKKLKSYNKLSLSDTKRRVKMMHEQTKDDSEPLNDEMMTSVPNNGNSYISPVAKKRRRNDGYAIENDDYSEEFNDDIASGLCTQPDFDGEMYMNDVAMDAKTPKRSGVSIPYRAKAEPQESMEESFTKKDLSSDDEDDDDESHESSILERRKKNIQRNQERLKMIGLLNSATKPKEDTTQLEKKDIKGEIQIETGNLNQKRYATGMLFASRHNGLVDSHDDVDHLHFDDEIDSSQSIFEDFPHRRKQIRLLQSCFKNTVRQMDMDIEMDEYGNTLNPYIPSPVFVTGPGGTGKTDVVQRILNDLKRARCSTAKNIGKAQTNSPIGIAYIDCSTVEPYGSGASAILESSFTQLARQMDLTSKHALQLGNRGRANSSGSISLLSDGMSSLDSLSADDMSVDSSLDGDSVGGDSFNDDNGLDSVVGDEEDMLLNYSSKYKSKGRDIFKETKSKVPKISSNESQSGSRRSRRAARKPGQYKETTTATSKKTKSYGPNIGALTTPAAFGRSISQFCGISEYNSFQRGCAFLVLDQAEKLLSFSNSKQKSELHTNFLSELLLLPKVMHLNLTVIVITNKMFLEQTRISNIEAPANKLGTIKEAICPISCSFDAYRSREVYRDLLCTRHMTKLVVGENLTTMPSDHQTLIEQLHRSLIDIVTQNTESITYDIREILRLVRLLWPIYLKPIKKMDSSRLSLTQNKNVDRNLLEELGQHLRPHMRQIVPKCMLRLGRTISSVSDTTPTELRANIDEISKKLPYLTKFLLLAAYLCQTNKADQDRILYTNQRTGQRTNRGQGRKKASESEALTHASTQKSRQAMKLNRVAYFPLERLLSVYSSICNKYAVKQEESVERQLMSYQQSLDKSDDLGTPIDVNSLGNISLLSSLSELRQHGFIRELSSNVFQYLGHTNLAYTKAVTNAKFTCTVTEKEAIAIAQTIHFPLHDYQLQHK</sequence>
<dbReference type="InterPro" id="IPR027417">
    <property type="entry name" value="P-loop_NTPase"/>
</dbReference>
<dbReference type="Gene3D" id="3.40.50.300">
    <property type="entry name" value="P-loop containing nucleotide triphosphate hydrolases"/>
    <property type="match status" value="1"/>
</dbReference>
<feature type="compositionally biased region" description="Acidic residues" evidence="1">
    <location>
        <begin position="190"/>
        <end position="199"/>
    </location>
</feature>